<dbReference type="Proteomes" id="UP001295740">
    <property type="component" value="Unassembled WGS sequence"/>
</dbReference>
<keyword evidence="2" id="KW-1185">Reference proteome</keyword>
<dbReference type="InterPro" id="IPR036987">
    <property type="entry name" value="SRA-YDG_sf"/>
</dbReference>
<dbReference type="Gene3D" id="2.30.280.10">
    <property type="entry name" value="SRA-YDG"/>
    <property type="match status" value="1"/>
</dbReference>
<name>A0AAI8YJ15_9PEZI</name>
<evidence type="ECO:0000313" key="1">
    <source>
        <dbReference type="EMBL" id="CAJ2506423.1"/>
    </source>
</evidence>
<evidence type="ECO:0000313" key="2">
    <source>
        <dbReference type="Proteomes" id="UP001295740"/>
    </source>
</evidence>
<dbReference type="EMBL" id="CAUWAG010000008">
    <property type="protein sequence ID" value="CAJ2506423.1"/>
    <property type="molecule type" value="Genomic_DNA"/>
</dbReference>
<accession>A0AAI8YJ15</accession>
<dbReference type="AlphaFoldDB" id="A0AAI8YJ15"/>
<organism evidence="1 2">
    <name type="scientific">Anthostomella pinea</name>
    <dbReference type="NCBI Taxonomy" id="933095"/>
    <lineage>
        <taxon>Eukaryota</taxon>
        <taxon>Fungi</taxon>
        <taxon>Dikarya</taxon>
        <taxon>Ascomycota</taxon>
        <taxon>Pezizomycotina</taxon>
        <taxon>Sordariomycetes</taxon>
        <taxon>Xylariomycetidae</taxon>
        <taxon>Xylariales</taxon>
        <taxon>Xylariaceae</taxon>
        <taxon>Anthostomella</taxon>
    </lineage>
</organism>
<dbReference type="SUPFAM" id="SSF88697">
    <property type="entry name" value="PUA domain-like"/>
    <property type="match status" value="1"/>
</dbReference>
<protein>
    <submittedName>
        <fullName evidence="1">Uu.00g005530.m01.CDS01</fullName>
    </submittedName>
</protein>
<comment type="caution">
    <text evidence="1">The sequence shown here is derived from an EMBL/GenBank/DDBJ whole genome shotgun (WGS) entry which is preliminary data.</text>
</comment>
<dbReference type="InterPro" id="IPR015947">
    <property type="entry name" value="PUA-like_sf"/>
</dbReference>
<sequence>MSMLLKDALYNYSTRLKPKPLQFSDDGQDRSFFSRRSLTNVFSPTIKHFSFDGSGGLPFGRRSPSPRGHSTESLASNESFDLDWDQKALLELSDSVRASLRKDNAVGPEAERLSSFLEAVLKDEERKQPTLDFEAIEFARLDKLLAELLAFAEMVKVASFTADLPLRFRVDVSHAKSLQRIWRRRFREQFFMMDQHRCAILVKGGRLKDVSFNNSLTYDVSKWETKMSDPISELEGNLQYEAGHWWLNITCAERDGIVGSSLEMPTKGRYGSTTLPLLTGWEELIRTNTVKYIREGRSSDMHIALISQVGRQIRILRGYRLKSIFAPQAGVRYDGLFTIKQYGCKLDDKTNTYRLELTMERVPDQKSFDEIRGVPKPSQLDDWNLYEKLEGDKIKILQGDSNYLEWKLTRQEDKVDREEWRRVCAFRASFSWQGGPPL</sequence>
<proteinExistence type="predicted"/>
<reference evidence="1" key="1">
    <citation type="submission" date="2023-10" db="EMBL/GenBank/DDBJ databases">
        <authorList>
            <person name="Hackl T."/>
        </authorList>
    </citation>
    <scope>NUCLEOTIDE SEQUENCE</scope>
</reference>
<gene>
    <name evidence="1" type="ORF">KHLLAP_LOCUS6891</name>
</gene>